<protein>
    <submittedName>
        <fullName evidence="1">Uncharacterized protein</fullName>
    </submittedName>
</protein>
<accession>A0A3E3EEV1</accession>
<comment type="caution">
    <text evidence="1">The sequence shown here is derived from an EMBL/GenBank/DDBJ whole genome shotgun (WGS) entry which is preliminary data.</text>
</comment>
<dbReference type="Proteomes" id="UP000261032">
    <property type="component" value="Unassembled WGS sequence"/>
</dbReference>
<evidence type="ECO:0000313" key="2">
    <source>
        <dbReference type="Proteomes" id="UP000261032"/>
    </source>
</evidence>
<dbReference type="AlphaFoldDB" id="A0A3E3EEV1"/>
<dbReference type="RefSeq" id="WP_117580732.1">
    <property type="nucleotide sequence ID" value="NZ_CP176642.1"/>
</dbReference>
<proteinExistence type="predicted"/>
<gene>
    <name evidence="1" type="ORF">DXB93_04435</name>
</gene>
<sequence>MAMKSKSKLMISLEKRKYYPYFNYLTKEEIDSASKRLIESGYKIIKVRKANKYTLYCKKA</sequence>
<name>A0A3E3EEV1_9FIRM</name>
<reference evidence="1 2" key="1">
    <citation type="submission" date="2018-08" db="EMBL/GenBank/DDBJ databases">
        <title>A genome reference for cultivated species of the human gut microbiota.</title>
        <authorList>
            <person name="Zou Y."/>
            <person name="Xue W."/>
            <person name="Luo G."/>
        </authorList>
    </citation>
    <scope>NUCLEOTIDE SEQUENCE [LARGE SCALE GENOMIC DNA]</scope>
    <source>
        <strain evidence="1 2">OM06-4</strain>
    </source>
</reference>
<organism evidence="1 2">
    <name type="scientific">Thomasclavelia ramosa</name>
    <dbReference type="NCBI Taxonomy" id="1547"/>
    <lineage>
        <taxon>Bacteria</taxon>
        <taxon>Bacillati</taxon>
        <taxon>Bacillota</taxon>
        <taxon>Erysipelotrichia</taxon>
        <taxon>Erysipelotrichales</taxon>
        <taxon>Coprobacillaceae</taxon>
        <taxon>Thomasclavelia</taxon>
    </lineage>
</organism>
<dbReference type="EMBL" id="QUSL01000005">
    <property type="protein sequence ID" value="RGD86433.1"/>
    <property type="molecule type" value="Genomic_DNA"/>
</dbReference>
<evidence type="ECO:0000313" key="1">
    <source>
        <dbReference type="EMBL" id="RGD86433.1"/>
    </source>
</evidence>